<keyword evidence="2" id="KW-0812">Transmembrane</keyword>
<dbReference type="EMBL" id="LT670844">
    <property type="protein sequence ID" value="SHK42970.1"/>
    <property type="molecule type" value="Genomic_DNA"/>
</dbReference>
<sequence>MDNSYTSNAFLFSFQGRINRAKYWYAIFASSVACLVFMSILAFAIGGITGAGVTSVNLYFLDWLRDFPSFPFTVSFRDAAPLPAVVLFYAMGAPIFVVGMWFLAAATIKRLHDRNKSGWWIVPFFIAPALLDRLSGWIDDPTTAIVVSAIAFGLTVWCFVELLFLRGTRGPNRFGPDPLAPVDTRPGWDQESEVEFVPHRGGPTP</sequence>
<name>A0A1M6SE30_9BRAD</name>
<dbReference type="OrthoDB" id="9812349at2"/>
<gene>
    <name evidence="3" type="ORF">SAMN05444159_3243</name>
</gene>
<dbReference type="PANTHER" id="PTHR34980">
    <property type="entry name" value="INNER MEMBRANE PROTEIN-RELATED-RELATED"/>
    <property type="match status" value="1"/>
</dbReference>
<dbReference type="InterPro" id="IPR008523">
    <property type="entry name" value="DUF805"/>
</dbReference>
<evidence type="ECO:0000313" key="3">
    <source>
        <dbReference type="EMBL" id="SHK42970.1"/>
    </source>
</evidence>
<proteinExistence type="predicted"/>
<keyword evidence="2" id="KW-0472">Membrane</keyword>
<feature type="region of interest" description="Disordered" evidence="1">
    <location>
        <begin position="176"/>
        <end position="205"/>
    </location>
</feature>
<organism evidence="3 4">
    <name type="scientific">Bradyrhizobium lablabi</name>
    <dbReference type="NCBI Taxonomy" id="722472"/>
    <lineage>
        <taxon>Bacteria</taxon>
        <taxon>Pseudomonadati</taxon>
        <taxon>Pseudomonadota</taxon>
        <taxon>Alphaproteobacteria</taxon>
        <taxon>Hyphomicrobiales</taxon>
        <taxon>Nitrobacteraceae</taxon>
        <taxon>Bradyrhizobium</taxon>
    </lineage>
</organism>
<accession>A0A1M6SE30</accession>
<feature type="transmembrane region" description="Helical" evidence="2">
    <location>
        <begin position="27"/>
        <end position="60"/>
    </location>
</feature>
<evidence type="ECO:0000256" key="1">
    <source>
        <dbReference type="SAM" id="MobiDB-lite"/>
    </source>
</evidence>
<protein>
    <submittedName>
        <fullName evidence="3">Uncharacterized membrane protein YhaH, DUF805 family</fullName>
    </submittedName>
</protein>
<feature type="transmembrane region" description="Helical" evidence="2">
    <location>
        <begin position="118"/>
        <end position="138"/>
    </location>
</feature>
<feature type="transmembrane region" description="Helical" evidence="2">
    <location>
        <begin position="144"/>
        <end position="165"/>
    </location>
</feature>
<dbReference type="AlphaFoldDB" id="A0A1M6SE30"/>
<dbReference type="Pfam" id="PF05656">
    <property type="entry name" value="DUF805"/>
    <property type="match status" value="1"/>
</dbReference>
<reference evidence="3 4" key="1">
    <citation type="submission" date="2016-11" db="EMBL/GenBank/DDBJ databases">
        <authorList>
            <person name="Jaros S."/>
            <person name="Januszkiewicz K."/>
            <person name="Wedrychowicz H."/>
        </authorList>
    </citation>
    <scope>NUCLEOTIDE SEQUENCE [LARGE SCALE GENOMIC DNA]</scope>
    <source>
        <strain evidence="3 4">GAS499</strain>
    </source>
</reference>
<dbReference type="RefSeq" id="WP_079539327.1">
    <property type="nucleotide sequence ID" value="NZ_LT670844.1"/>
</dbReference>
<dbReference type="PANTHER" id="PTHR34980:SF3">
    <property type="entry name" value="BLR8105 PROTEIN"/>
    <property type="match status" value="1"/>
</dbReference>
<dbReference type="Proteomes" id="UP000189935">
    <property type="component" value="Chromosome I"/>
</dbReference>
<keyword evidence="2" id="KW-1133">Transmembrane helix</keyword>
<dbReference type="GO" id="GO:0005886">
    <property type="term" value="C:plasma membrane"/>
    <property type="evidence" value="ECO:0007669"/>
    <property type="project" value="TreeGrafter"/>
</dbReference>
<feature type="transmembrane region" description="Helical" evidence="2">
    <location>
        <begin position="80"/>
        <end position="106"/>
    </location>
</feature>
<evidence type="ECO:0000256" key="2">
    <source>
        <dbReference type="SAM" id="Phobius"/>
    </source>
</evidence>
<evidence type="ECO:0000313" key="4">
    <source>
        <dbReference type="Proteomes" id="UP000189935"/>
    </source>
</evidence>